<evidence type="ECO:0000313" key="7">
    <source>
        <dbReference type="Ensembl" id="ENSVURP00010011278.1"/>
    </source>
</evidence>
<evidence type="ECO:0000256" key="6">
    <source>
        <dbReference type="SAM" id="SignalP"/>
    </source>
</evidence>
<dbReference type="GO" id="GO:0101004">
    <property type="term" value="C:cytolytic granule membrane"/>
    <property type="evidence" value="ECO:0007669"/>
    <property type="project" value="Ensembl"/>
</dbReference>
<reference evidence="7" key="3">
    <citation type="submission" date="2025-09" db="UniProtKB">
        <authorList>
            <consortium name="Ensembl"/>
        </authorList>
    </citation>
    <scope>IDENTIFICATION</scope>
</reference>
<dbReference type="GeneTree" id="ENSGT01050000244814"/>
<evidence type="ECO:0000256" key="1">
    <source>
        <dbReference type="ARBA" id="ARBA00004141"/>
    </source>
</evidence>
<dbReference type="GO" id="GO:0042832">
    <property type="term" value="P:defense response to protozoan"/>
    <property type="evidence" value="ECO:0007669"/>
    <property type="project" value="Ensembl"/>
</dbReference>
<name>A0A4X2KHF9_VOMUR</name>
<feature type="transmembrane region" description="Helical" evidence="5">
    <location>
        <begin position="133"/>
        <end position="154"/>
    </location>
</feature>
<reference evidence="7" key="2">
    <citation type="submission" date="2025-08" db="UniProtKB">
        <authorList>
            <consortium name="Ensembl"/>
        </authorList>
    </citation>
    <scope>IDENTIFICATION</scope>
</reference>
<protein>
    <submittedName>
        <fullName evidence="7">Natural killer cell granule protein 7</fullName>
    </submittedName>
</protein>
<keyword evidence="3 5" id="KW-1133">Transmembrane helix</keyword>
<evidence type="ECO:0000256" key="3">
    <source>
        <dbReference type="ARBA" id="ARBA00022989"/>
    </source>
</evidence>
<dbReference type="OMA" id="YIHVTQT"/>
<keyword evidence="4 5" id="KW-0472">Membrane</keyword>
<dbReference type="InterPro" id="IPR050579">
    <property type="entry name" value="PMP-22/EMP/MP20-like"/>
</dbReference>
<dbReference type="GO" id="GO:0005886">
    <property type="term" value="C:plasma membrane"/>
    <property type="evidence" value="ECO:0007669"/>
    <property type="project" value="Ensembl"/>
</dbReference>
<evidence type="ECO:0000256" key="5">
    <source>
        <dbReference type="SAM" id="Phobius"/>
    </source>
</evidence>
<dbReference type="CTD" id="4818"/>
<evidence type="ECO:0000256" key="2">
    <source>
        <dbReference type="ARBA" id="ARBA00022692"/>
    </source>
</evidence>
<feature type="signal peptide" evidence="6">
    <location>
        <begin position="1"/>
        <end position="15"/>
    </location>
</feature>
<evidence type="ECO:0000313" key="8">
    <source>
        <dbReference type="Proteomes" id="UP000314987"/>
    </source>
</evidence>
<keyword evidence="2 5" id="KW-0812">Transmembrane</keyword>
<dbReference type="GeneID" id="114040148"/>
<dbReference type="InterPro" id="IPR004031">
    <property type="entry name" value="PMP22/EMP/MP20/Claudin"/>
</dbReference>
<dbReference type="OrthoDB" id="9427654at2759"/>
<keyword evidence="8" id="KW-1185">Reference proteome</keyword>
<dbReference type="PANTHER" id="PTHR10671:SF34">
    <property type="entry name" value="PROTEIN NKG7"/>
    <property type="match status" value="1"/>
</dbReference>
<feature type="transmembrane region" description="Helical" evidence="5">
    <location>
        <begin position="91"/>
        <end position="113"/>
    </location>
</feature>
<proteinExistence type="predicted"/>
<comment type="subcellular location">
    <subcellularLocation>
        <location evidence="1">Membrane</location>
        <topology evidence="1">Multi-pass membrane protein</topology>
    </subcellularLocation>
</comment>
<dbReference type="Pfam" id="PF00822">
    <property type="entry name" value="PMP22_Claudin"/>
    <property type="match status" value="1"/>
</dbReference>
<organism evidence="7 8">
    <name type="scientific">Vombatus ursinus</name>
    <name type="common">Common wombat</name>
    <dbReference type="NCBI Taxonomy" id="29139"/>
    <lineage>
        <taxon>Eukaryota</taxon>
        <taxon>Metazoa</taxon>
        <taxon>Chordata</taxon>
        <taxon>Craniata</taxon>
        <taxon>Vertebrata</taxon>
        <taxon>Euteleostomi</taxon>
        <taxon>Mammalia</taxon>
        <taxon>Metatheria</taxon>
        <taxon>Diprotodontia</taxon>
        <taxon>Vombatidae</taxon>
        <taxon>Vombatus</taxon>
    </lineage>
</organism>
<dbReference type="Proteomes" id="UP000314987">
    <property type="component" value="Unassembled WGS sequence"/>
</dbReference>
<dbReference type="AlphaFoldDB" id="A0A4X2KHF9"/>
<dbReference type="Gene3D" id="1.20.140.150">
    <property type="match status" value="1"/>
</dbReference>
<dbReference type="PANTHER" id="PTHR10671">
    <property type="entry name" value="EPITHELIAL MEMBRANE PROTEIN-RELATED"/>
    <property type="match status" value="1"/>
</dbReference>
<feature type="chain" id="PRO_5021326164" evidence="6">
    <location>
        <begin position="16"/>
        <end position="169"/>
    </location>
</feature>
<feature type="transmembrane region" description="Helical" evidence="5">
    <location>
        <begin position="56"/>
        <end position="79"/>
    </location>
</feature>
<accession>A0A4X2KHF9</accession>
<evidence type="ECO:0000256" key="4">
    <source>
        <dbReference type="ARBA" id="ARBA00023136"/>
    </source>
</evidence>
<reference evidence="8" key="1">
    <citation type="submission" date="2018-12" db="EMBL/GenBank/DDBJ databases">
        <authorList>
            <person name="Yazar S."/>
        </authorList>
    </citation>
    <scope>NUCLEOTIDE SEQUENCE [LARGE SCALE GENOMIC DNA]</scope>
</reference>
<dbReference type="Ensembl" id="ENSVURT00010012807.1">
    <property type="protein sequence ID" value="ENSVURP00010011278.1"/>
    <property type="gene ID" value="ENSVURG00010008709.1"/>
</dbReference>
<dbReference type="RefSeq" id="XP_027713951.1">
    <property type="nucleotide sequence ID" value="XM_027858150.1"/>
</dbReference>
<gene>
    <name evidence="7" type="primary">NKG7</name>
</gene>
<keyword evidence="6" id="KW-0732">Signal</keyword>
<sequence length="169" mass="18475">MRLCSVLSLLSGSLALALLLVALSTDNWIASVGPNHQAHSGLWHPDEDSVKDFIQATRVFTILAALAGLLSISCLILSITPSLRNSSFSYLASLIFCITAFAAVLCSTVGMAVYTGERWKESDQPQIQTTFAWSFYMGWISVLFFLFTGVLSLVMHWGAPRPSYETFSA</sequence>
<dbReference type="STRING" id="29139.ENSVURP00010011278"/>